<protein>
    <submittedName>
        <fullName evidence="1">Uncharacterized protein</fullName>
    </submittedName>
</protein>
<evidence type="ECO:0000313" key="1">
    <source>
        <dbReference type="EMBL" id="MPC97599.1"/>
    </source>
</evidence>
<keyword evidence="2" id="KW-1185">Reference proteome</keyword>
<proteinExistence type="predicted"/>
<dbReference type="Proteomes" id="UP000324222">
    <property type="component" value="Unassembled WGS sequence"/>
</dbReference>
<organism evidence="1 2">
    <name type="scientific">Portunus trituberculatus</name>
    <name type="common">Swimming crab</name>
    <name type="synonym">Neptunus trituberculatus</name>
    <dbReference type="NCBI Taxonomy" id="210409"/>
    <lineage>
        <taxon>Eukaryota</taxon>
        <taxon>Metazoa</taxon>
        <taxon>Ecdysozoa</taxon>
        <taxon>Arthropoda</taxon>
        <taxon>Crustacea</taxon>
        <taxon>Multicrustacea</taxon>
        <taxon>Malacostraca</taxon>
        <taxon>Eumalacostraca</taxon>
        <taxon>Eucarida</taxon>
        <taxon>Decapoda</taxon>
        <taxon>Pleocyemata</taxon>
        <taxon>Brachyura</taxon>
        <taxon>Eubrachyura</taxon>
        <taxon>Portunoidea</taxon>
        <taxon>Portunidae</taxon>
        <taxon>Portuninae</taxon>
        <taxon>Portunus</taxon>
    </lineage>
</organism>
<dbReference type="AlphaFoldDB" id="A0A5B7JRZ3"/>
<accession>A0A5B7JRZ3</accession>
<gene>
    <name evidence="1" type="ORF">E2C01_092920</name>
</gene>
<comment type="caution">
    <text evidence="1">The sequence shown here is derived from an EMBL/GenBank/DDBJ whole genome shotgun (WGS) entry which is preliminary data.</text>
</comment>
<name>A0A5B7JRZ3_PORTR</name>
<dbReference type="EMBL" id="VSRR010110633">
    <property type="protein sequence ID" value="MPC97599.1"/>
    <property type="molecule type" value="Genomic_DNA"/>
</dbReference>
<sequence>MKTRLTIPVVLKTVPPGSHRARCWARICVVAASRASGVGEASRGGRGGNIERRAVAILPGRTCYSPNILTKYWGSSVSYNL</sequence>
<evidence type="ECO:0000313" key="2">
    <source>
        <dbReference type="Proteomes" id="UP000324222"/>
    </source>
</evidence>
<reference evidence="1 2" key="1">
    <citation type="submission" date="2019-05" db="EMBL/GenBank/DDBJ databases">
        <title>Another draft genome of Portunus trituberculatus and its Hox gene families provides insights of decapod evolution.</title>
        <authorList>
            <person name="Jeong J.-H."/>
            <person name="Song I."/>
            <person name="Kim S."/>
            <person name="Choi T."/>
            <person name="Kim D."/>
            <person name="Ryu S."/>
            <person name="Kim W."/>
        </authorList>
    </citation>
    <scope>NUCLEOTIDE SEQUENCE [LARGE SCALE GENOMIC DNA]</scope>
    <source>
        <tissue evidence="1">Muscle</tissue>
    </source>
</reference>